<keyword evidence="2" id="KW-1133">Transmembrane helix</keyword>
<gene>
    <name evidence="3" type="ORF">GCM10010285_59990</name>
</gene>
<keyword evidence="2" id="KW-0812">Transmembrane</keyword>
<keyword evidence="2" id="KW-0472">Membrane</keyword>
<sequence>MTADAGPSWTGGAGIDVPFTGNGSDTDFIREPAGTCHSISGDVLVRGGLAEGKHVGTGDDRGNVVDHDDEAGRAVAATGLWIALVAGIALVLIGAFGMVAGLKPAVWVTVVGVVVSIGVAVAIRSRDKGDGGSRPAAMARGRRDRACPAWDGRRNNGRQ</sequence>
<comment type="caution">
    <text evidence="3">The sequence shown here is derived from an EMBL/GenBank/DDBJ whole genome shotgun (WGS) entry which is preliminary data.</text>
</comment>
<dbReference type="EMBL" id="BMTX01000029">
    <property type="protein sequence ID" value="GGS73153.1"/>
    <property type="molecule type" value="Genomic_DNA"/>
</dbReference>
<reference evidence="4" key="1">
    <citation type="journal article" date="2019" name="Int. J. Syst. Evol. Microbiol.">
        <title>The Global Catalogue of Microorganisms (GCM) 10K type strain sequencing project: providing services to taxonomists for standard genome sequencing and annotation.</title>
        <authorList>
            <consortium name="The Broad Institute Genomics Platform"/>
            <consortium name="The Broad Institute Genome Sequencing Center for Infectious Disease"/>
            <person name="Wu L."/>
            <person name="Ma J."/>
        </authorList>
    </citation>
    <scope>NUCLEOTIDE SEQUENCE [LARGE SCALE GENOMIC DNA]</scope>
    <source>
        <strain evidence="4">JCM 4416</strain>
    </source>
</reference>
<evidence type="ECO:0000313" key="3">
    <source>
        <dbReference type="EMBL" id="GGS73153.1"/>
    </source>
</evidence>
<feature type="region of interest" description="Disordered" evidence="1">
    <location>
        <begin position="126"/>
        <end position="159"/>
    </location>
</feature>
<organism evidence="3 4">
    <name type="scientific">Streptomyces pseudogriseolus</name>
    <name type="common">Streptomyces gancidicus</name>
    <name type="synonym">Streptomyces rubiginosus</name>
    <dbReference type="NCBI Taxonomy" id="36817"/>
    <lineage>
        <taxon>Bacteria</taxon>
        <taxon>Bacillati</taxon>
        <taxon>Actinomycetota</taxon>
        <taxon>Actinomycetes</taxon>
        <taxon>Kitasatosporales</taxon>
        <taxon>Streptomycetaceae</taxon>
        <taxon>Streptomyces</taxon>
        <taxon>Streptomyces pseudogriseolus group</taxon>
    </lineage>
</organism>
<evidence type="ECO:0000256" key="2">
    <source>
        <dbReference type="SAM" id="Phobius"/>
    </source>
</evidence>
<name>A0ABQ2TLD8_STREZ</name>
<evidence type="ECO:0000256" key="1">
    <source>
        <dbReference type="SAM" id="MobiDB-lite"/>
    </source>
</evidence>
<protein>
    <submittedName>
        <fullName evidence="3">Uncharacterized protein</fullName>
    </submittedName>
</protein>
<feature type="transmembrane region" description="Helical" evidence="2">
    <location>
        <begin position="80"/>
        <end position="99"/>
    </location>
</feature>
<feature type="transmembrane region" description="Helical" evidence="2">
    <location>
        <begin position="105"/>
        <end position="123"/>
    </location>
</feature>
<proteinExistence type="predicted"/>
<keyword evidence="4" id="KW-1185">Reference proteome</keyword>
<accession>A0ABQ2TLD8</accession>
<evidence type="ECO:0000313" key="4">
    <source>
        <dbReference type="Proteomes" id="UP000597853"/>
    </source>
</evidence>
<dbReference type="Proteomes" id="UP000597853">
    <property type="component" value="Unassembled WGS sequence"/>
</dbReference>